<organism evidence="1 2">
    <name type="scientific">Vaccinium darrowii</name>
    <dbReference type="NCBI Taxonomy" id="229202"/>
    <lineage>
        <taxon>Eukaryota</taxon>
        <taxon>Viridiplantae</taxon>
        <taxon>Streptophyta</taxon>
        <taxon>Embryophyta</taxon>
        <taxon>Tracheophyta</taxon>
        <taxon>Spermatophyta</taxon>
        <taxon>Magnoliopsida</taxon>
        <taxon>eudicotyledons</taxon>
        <taxon>Gunneridae</taxon>
        <taxon>Pentapetalae</taxon>
        <taxon>asterids</taxon>
        <taxon>Ericales</taxon>
        <taxon>Ericaceae</taxon>
        <taxon>Vaccinioideae</taxon>
        <taxon>Vaccinieae</taxon>
        <taxon>Vaccinium</taxon>
    </lineage>
</organism>
<proteinExistence type="predicted"/>
<keyword evidence="2" id="KW-1185">Reference proteome</keyword>
<name>A0ACB7ZMX5_9ERIC</name>
<evidence type="ECO:0000313" key="1">
    <source>
        <dbReference type="EMBL" id="KAH7866955.1"/>
    </source>
</evidence>
<evidence type="ECO:0000313" key="2">
    <source>
        <dbReference type="Proteomes" id="UP000828048"/>
    </source>
</evidence>
<dbReference type="Proteomes" id="UP000828048">
    <property type="component" value="Chromosome 9"/>
</dbReference>
<accession>A0ACB7ZMX5</accession>
<reference evidence="1 2" key="1">
    <citation type="journal article" date="2021" name="Hortic Res">
        <title>High-quality reference genome and annotation aids understanding of berry development for evergreen blueberry (Vaccinium darrowii).</title>
        <authorList>
            <person name="Yu J."/>
            <person name="Hulse-Kemp A.M."/>
            <person name="Babiker E."/>
            <person name="Staton M."/>
        </authorList>
    </citation>
    <scope>NUCLEOTIDE SEQUENCE [LARGE SCALE GENOMIC DNA]</scope>
    <source>
        <strain evidence="2">cv. NJ 8807/NJ 8810</strain>
        <tissue evidence="1">Young leaf</tissue>
    </source>
</reference>
<gene>
    <name evidence="1" type="ORF">Vadar_027154</name>
</gene>
<sequence>MSRSKFELVPGPSQRPLCSRRQSNKEAKRSKKLTEIWQLHLTGELWNDTKMERKGNWFSSVKKAFSPESKEKKAQKSKKSKKKWFGKGKITIPDSSPSETVTLPTHFSPPEEVKWTEVETEQAEYEDSSEDEIAAEGTVAEPQADEEVVQLTSVTQLTGIAREEASAIKIQKAFRGYQARRALRALRGLVRLKSLVQGPPAKRQTAHALRCMQTLARVQSQIQSRRIRMSEENQALQRQLLQKRAKELANLQIGEKWDASLQSKEQIEANLLSKYEAAMRRERAMAYSFSHQKTQKKSTRPVALMFMDPNNPHWGWSWLERWMAETQSTAEKELQSPTKNSPLNLSAGEITKSFARHQLNSKNPSPVSSPKTIRPSNQQSPATPLSVATKKKAAESPRESVFSPESDGKSLFSVQSGKNRRHSVGGPSPARDDESLGSSPGVPSYMAQTKSAKAKSRMQSPLGLENGTTPETGSVGSAKKHLSYSASTAKPRRHSGPPKVKVSSFEGHSVENGGAQLIVSEQEA</sequence>
<dbReference type="EMBL" id="CM037159">
    <property type="protein sequence ID" value="KAH7866955.1"/>
    <property type="molecule type" value="Genomic_DNA"/>
</dbReference>
<protein>
    <submittedName>
        <fullName evidence="1">Uncharacterized protein</fullName>
    </submittedName>
</protein>
<comment type="caution">
    <text evidence="1">The sequence shown here is derived from an EMBL/GenBank/DDBJ whole genome shotgun (WGS) entry which is preliminary data.</text>
</comment>